<organism evidence="4 5">
    <name type="scientific">Paenibacillus shirakamiensis</name>
    <dbReference type="NCBI Taxonomy" id="1265935"/>
    <lineage>
        <taxon>Bacteria</taxon>
        <taxon>Bacillati</taxon>
        <taxon>Bacillota</taxon>
        <taxon>Bacilli</taxon>
        <taxon>Bacillales</taxon>
        <taxon>Paenibacillaceae</taxon>
        <taxon>Paenibacillus</taxon>
    </lineage>
</organism>
<accession>A0ABS4JJB4</accession>
<feature type="domain" description="SLH" evidence="3">
    <location>
        <begin position="38"/>
        <end position="100"/>
    </location>
</feature>
<evidence type="ECO:0000313" key="5">
    <source>
        <dbReference type="Proteomes" id="UP001519288"/>
    </source>
</evidence>
<dbReference type="Pfam" id="PF13205">
    <property type="entry name" value="Big_5"/>
    <property type="match status" value="1"/>
</dbReference>
<evidence type="ECO:0000313" key="4">
    <source>
        <dbReference type="EMBL" id="MBP2001793.1"/>
    </source>
</evidence>
<gene>
    <name evidence="4" type="ORF">J2Z69_002849</name>
</gene>
<dbReference type="Pfam" id="PF00395">
    <property type="entry name" value="SLH"/>
    <property type="match status" value="1"/>
</dbReference>
<feature type="chain" id="PRO_5046034245" description="SLH domain-containing protein" evidence="2">
    <location>
        <begin position="49"/>
        <end position="998"/>
    </location>
</feature>
<name>A0ABS4JJB4_9BACL</name>
<feature type="domain" description="SLH" evidence="3">
    <location>
        <begin position="102"/>
        <end position="167"/>
    </location>
</feature>
<dbReference type="EMBL" id="JAGGLD010000005">
    <property type="protein sequence ID" value="MBP2001793.1"/>
    <property type="molecule type" value="Genomic_DNA"/>
</dbReference>
<proteinExistence type="predicted"/>
<dbReference type="InterPro" id="IPR014755">
    <property type="entry name" value="Cu-Rt/internalin_Ig-like"/>
</dbReference>
<sequence length="998" mass="106081">MSNTSYTFKENSQTNHIQGGDKKVMKKILSVALSTAMAFSMFASVAFGAELSPQDKFDALKAKGIVVGYPDGQSHLEKTVTRGELAKIIVKTLGLKEVTGVYSFKDKNYDAKNWAVPYIEAAVAAKIVNGKDSVKKIFDFNGNVSVEELATILVRALKLEVPTTGVDNTATAWAKGYVQAAINAGYIEKTANFQGAASRSQVIVAAYAVDQKMNVTVTGTKVVDSSNVEFTLSNGEVVKVKLDKALVANVKTSVTFKDSKGNSFTTDVTYVVTAATKVVSATATNYKQLVVNFDGDVDTATAGKVENYKVSGVTFTSATLSSDKKSVTLLVAEDSASLPNQKEATLTVNGVKNADGTKTFNESVKFTAVDTTQPTVQSVTGLGTKAIKVVFSEPVTSATASNLANYKVDGKAVSGYIQYTYPNIAFITTDLPAGEHTLTVSNISDGTFKVATADTKFTIAEDKAAPEIASVTATDLYKVEVVFNEPVKSISKAYQTSTNRPATYVINDNKVTLTFSEPNRLGLGESTIYLDGVTDYSNNSADRNVKVTPVLDTTRPTVVGATAKANSTTKNTDITVEFSKNVNETDALKTENYVLRNEKGEVYAGTGFTTKGNPVVAPKFVTNSDSKVVISSIGNLPSGKYSLEISGIRDRAAIGNTLIPQKVEFTVTDTETVKANSAWVASEDDNYAVYVQFNKTIATSGAGNAIDINKYNYGAAKESTSTPFPTSSAVISQYNSNTVKISVPKADANTLDSAKAIRVVNVSDVNGNYVDGTPIDLDQENKATIAAVNDGFKAIAKNKATIQFKGELTLVDKNDFVFATLPENTTVNISNQTVDNGVTTVEFTFSKDVFNNDAKNITVSTKASDLKTSDSFGRKIAVFTNKSLSDKIAPAIVTTDALSAPAGKVLTVAYQESLNVYFTPKAFKVYVNGNLVTLGNAIQAGTDEKNVQLTLSADAAALKVGDRVEVYLENNASGKFVTDKAGNASADFFLTTVATAAN</sequence>
<dbReference type="InterPro" id="IPR032812">
    <property type="entry name" value="SbsA_Ig"/>
</dbReference>
<reference evidence="4 5" key="1">
    <citation type="submission" date="2021-03" db="EMBL/GenBank/DDBJ databases">
        <title>Genomic Encyclopedia of Type Strains, Phase IV (KMG-IV): sequencing the most valuable type-strain genomes for metagenomic binning, comparative biology and taxonomic classification.</title>
        <authorList>
            <person name="Goeker M."/>
        </authorList>
    </citation>
    <scope>NUCLEOTIDE SEQUENCE [LARGE SCALE GENOMIC DNA]</scope>
    <source>
        <strain evidence="4 5">DSM 26806</strain>
    </source>
</reference>
<dbReference type="PROSITE" id="PS51272">
    <property type="entry name" value="SLH"/>
    <property type="match status" value="2"/>
</dbReference>
<feature type="signal peptide" evidence="2">
    <location>
        <begin position="1"/>
        <end position="48"/>
    </location>
</feature>
<comment type="caution">
    <text evidence="4">The sequence shown here is derived from an EMBL/GenBank/DDBJ whole genome shotgun (WGS) entry which is preliminary data.</text>
</comment>
<evidence type="ECO:0000256" key="2">
    <source>
        <dbReference type="SAM" id="SignalP"/>
    </source>
</evidence>
<keyword evidence="5" id="KW-1185">Reference proteome</keyword>
<dbReference type="Gene3D" id="2.60.40.1220">
    <property type="match status" value="4"/>
</dbReference>
<evidence type="ECO:0000259" key="3">
    <source>
        <dbReference type="PROSITE" id="PS51272"/>
    </source>
</evidence>
<keyword evidence="1 2" id="KW-0732">Signal</keyword>
<dbReference type="InterPro" id="IPR001119">
    <property type="entry name" value="SLH_dom"/>
</dbReference>
<protein>
    <recommendedName>
        <fullName evidence="3">SLH domain-containing protein</fullName>
    </recommendedName>
</protein>
<evidence type="ECO:0000256" key="1">
    <source>
        <dbReference type="ARBA" id="ARBA00022729"/>
    </source>
</evidence>
<dbReference type="RefSeq" id="WP_209863779.1">
    <property type="nucleotide sequence ID" value="NZ_JAGGLD010000005.1"/>
</dbReference>
<dbReference type="Proteomes" id="UP001519288">
    <property type="component" value="Unassembled WGS sequence"/>
</dbReference>